<dbReference type="STRING" id="157652.A0A371IE31"/>
<feature type="domain" description="F-box" evidence="1">
    <location>
        <begin position="22"/>
        <end position="62"/>
    </location>
</feature>
<dbReference type="PANTHER" id="PTHR31672:SF13">
    <property type="entry name" value="F-BOX PROTEIN CPR30-LIKE"/>
    <property type="match status" value="1"/>
</dbReference>
<organism evidence="2 3">
    <name type="scientific">Mucuna pruriens</name>
    <name type="common">Velvet bean</name>
    <name type="synonym">Dolichos pruriens</name>
    <dbReference type="NCBI Taxonomy" id="157652"/>
    <lineage>
        <taxon>Eukaryota</taxon>
        <taxon>Viridiplantae</taxon>
        <taxon>Streptophyta</taxon>
        <taxon>Embryophyta</taxon>
        <taxon>Tracheophyta</taxon>
        <taxon>Spermatophyta</taxon>
        <taxon>Magnoliopsida</taxon>
        <taxon>eudicotyledons</taxon>
        <taxon>Gunneridae</taxon>
        <taxon>Pentapetalae</taxon>
        <taxon>rosids</taxon>
        <taxon>fabids</taxon>
        <taxon>Fabales</taxon>
        <taxon>Fabaceae</taxon>
        <taxon>Papilionoideae</taxon>
        <taxon>50 kb inversion clade</taxon>
        <taxon>NPAAA clade</taxon>
        <taxon>indigoferoid/millettioid clade</taxon>
        <taxon>Phaseoleae</taxon>
        <taxon>Mucuna</taxon>
    </lineage>
</organism>
<evidence type="ECO:0000259" key="1">
    <source>
        <dbReference type="SMART" id="SM00256"/>
    </source>
</evidence>
<feature type="non-terminal residue" evidence="2">
    <location>
        <position position="1"/>
    </location>
</feature>
<reference evidence="2" key="1">
    <citation type="submission" date="2018-05" db="EMBL/GenBank/DDBJ databases">
        <title>Draft genome of Mucuna pruriens seed.</title>
        <authorList>
            <person name="Nnadi N.E."/>
            <person name="Vos R."/>
            <person name="Hasami M.H."/>
            <person name="Devisetty U.K."/>
            <person name="Aguiy J.C."/>
        </authorList>
    </citation>
    <scope>NUCLEOTIDE SEQUENCE [LARGE SCALE GENOMIC DNA]</scope>
    <source>
        <strain evidence="2">JCA_2017</strain>
    </source>
</reference>
<comment type="caution">
    <text evidence="2">The sequence shown here is derived from an EMBL/GenBank/DDBJ whole genome shotgun (WGS) entry which is preliminary data.</text>
</comment>
<dbReference type="InterPro" id="IPR001810">
    <property type="entry name" value="F-box_dom"/>
</dbReference>
<dbReference type="CDD" id="cd22157">
    <property type="entry name" value="F-box_AtFBW1-like"/>
    <property type="match status" value="1"/>
</dbReference>
<gene>
    <name evidence="2" type="ORF">CR513_01818</name>
</gene>
<dbReference type="Pfam" id="PF00646">
    <property type="entry name" value="F-box"/>
    <property type="match status" value="1"/>
</dbReference>
<keyword evidence="3" id="KW-1185">Reference proteome</keyword>
<dbReference type="NCBIfam" id="TIGR01640">
    <property type="entry name" value="F_box_assoc_1"/>
    <property type="match status" value="1"/>
</dbReference>
<protein>
    <submittedName>
        <fullName evidence="2">F-box/kelch-repeat protein</fullName>
    </submittedName>
</protein>
<dbReference type="Gene3D" id="1.20.1280.50">
    <property type="match status" value="1"/>
</dbReference>
<dbReference type="AlphaFoldDB" id="A0A371IE31"/>
<dbReference type="InterPro" id="IPR036047">
    <property type="entry name" value="F-box-like_dom_sf"/>
</dbReference>
<evidence type="ECO:0000313" key="2">
    <source>
        <dbReference type="EMBL" id="RDY13287.1"/>
    </source>
</evidence>
<dbReference type="Proteomes" id="UP000257109">
    <property type="component" value="Unassembled WGS sequence"/>
</dbReference>
<accession>A0A371IE31</accession>
<dbReference type="InterPro" id="IPR017451">
    <property type="entry name" value="F-box-assoc_interact_dom"/>
</dbReference>
<dbReference type="EMBL" id="QJKJ01000302">
    <property type="protein sequence ID" value="RDY13287.1"/>
    <property type="molecule type" value="Genomic_DNA"/>
</dbReference>
<dbReference type="SUPFAM" id="SSF81383">
    <property type="entry name" value="F-box domain"/>
    <property type="match status" value="1"/>
</dbReference>
<proteinExistence type="predicted"/>
<dbReference type="OrthoDB" id="591557at2759"/>
<sequence>MSDTSALMNIPLPSLSSLPPVLFDDLIAEILSQLPVKTLMRFRCVSKTWNSLIFNSSFAKLHLQRSRKNSKLVLKYHNSSCYLRFYVVSCNNVNSLLSSNEPKLEHCYASNRNYWVVGSCNGLFCVVACHFNFYTFNEYWVDFWNPALKLKSPKSPNLCVKHTTHPYSVRFGFGYDDLSQNYKVVAVILGLKKTKVKAHYLGHNCWTNILSFPSFPILRQVEGQFMSGTVNWLALDKVGKETYERLLLPEGLDEVPHIEPQLAILWDSLCLCLDYKGTHFVVWQMRDFGVEKTWTQLVNLRHECSPQLPICISDGDDVMVILLNIPYKEAILYNRRDGRVDHIKVCNSKVLIDAKELAFRECVVEGNALHSLAFRKHFLEQAFSK</sequence>
<dbReference type="InterPro" id="IPR050796">
    <property type="entry name" value="SCF_F-box_component"/>
</dbReference>
<dbReference type="PANTHER" id="PTHR31672">
    <property type="entry name" value="BNACNNG10540D PROTEIN"/>
    <property type="match status" value="1"/>
</dbReference>
<name>A0A371IE31_MUCPR</name>
<evidence type="ECO:0000313" key="3">
    <source>
        <dbReference type="Proteomes" id="UP000257109"/>
    </source>
</evidence>
<dbReference type="SMART" id="SM00256">
    <property type="entry name" value="FBOX"/>
    <property type="match status" value="1"/>
</dbReference>